<reference evidence="1 2" key="1">
    <citation type="submission" date="2019-07" db="EMBL/GenBank/DDBJ databases">
        <title>Whole genome shotgun sequence of Deinococcus cellulosilyticus NBRC 106333.</title>
        <authorList>
            <person name="Hosoyama A."/>
            <person name="Uohara A."/>
            <person name="Ohji S."/>
            <person name="Ichikawa N."/>
        </authorList>
    </citation>
    <scope>NUCLEOTIDE SEQUENCE [LARGE SCALE GENOMIC DNA]</scope>
    <source>
        <strain evidence="1 2">NBRC 106333</strain>
    </source>
</reference>
<gene>
    <name evidence="1" type="ORF">DC3_28190</name>
</gene>
<proteinExistence type="predicted"/>
<accession>A0A511N2V9</accession>
<protein>
    <recommendedName>
        <fullName evidence="3">ASCH domain-containing protein</fullName>
    </recommendedName>
</protein>
<keyword evidence="2" id="KW-1185">Reference proteome</keyword>
<dbReference type="EMBL" id="BJXB01000012">
    <property type="protein sequence ID" value="GEM47184.1"/>
    <property type="molecule type" value="Genomic_DNA"/>
</dbReference>
<organism evidence="1 2">
    <name type="scientific">Deinococcus cellulosilyticus (strain DSM 18568 / NBRC 106333 / KACC 11606 / 5516J-15)</name>
    <dbReference type="NCBI Taxonomy" id="1223518"/>
    <lineage>
        <taxon>Bacteria</taxon>
        <taxon>Thermotogati</taxon>
        <taxon>Deinococcota</taxon>
        <taxon>Deinococci</taxon>
        <taxon>Deinococcales</taxon>
        <taxon>Deinococcaceae</taxon>
        <taxon>Deinococcus</taxon>
    </lineage>
</organism>
<evidence type="ECO:0008006" key="3">
    <source>
        <dbReference type="Google" id="ProtNLM"/>
    </source>
</evidence>
<sequence length="211" mass="24169">MKSRPILFSAPMVKAILEGRKTQTRRLIKFVAPSGNISYRRPAGDPLITETQNTQGYTTRTVPEGLMLQCPYQVGDQLWVRENLRLDAAGFWVYAADRALVEFDPEHEAAALVWADHKDKEHCPSIHMPRWASRILLEITEVRAQQLRKISEEDALQEGIHEDLLPAHLRYGKELPSPQHAFGHLWESINGKGSWDANPWVWAITFKRVKP</sequence>
<comment type="caution">
    <text evidence="1">The sequence shown here is derived from an EMBL/GenBank/DDBJ whole genome shotgun (WGS) entry which is preliminary data.</text>
</comment>
<name>A0A511N2V9_DEIC1</name>
<evidence type="ECO:0000313" key="1">
    <source>
        <dbReference type="EMBL" id="GEM47184.1"/>
    </source>
</evidence>
<evidence type="ECO:0000313" key="2">
    <source>
        <dbReference type="Proteomes" id="UP000321306"/>
    </source>
</evidence>
<dbReference type="AlphaFoldDB" id="A0A511N2V9"/>
<dbReference type="Proteomes" id="UP000321306">
    <property type="component" value="Unassembled WGS sequence"/>
</dbReference>
<dbReference type="RefSeq" id="WP_222594765.1">
    <property type="nucleotide sequence ID" value="NZ_BJXB01000012.1"/>
</dbReference>